<organism evidence="1 2">
    <name type="scientific">Mycobacterium gastri</name>
    <dbReference type="NCBI Taxonomy" id="1777"/>
    <lineage>
        <taxon>Bacteria</taxon>
        <taxon>Bacillati</taxon>
        <taxon>Actinomycetota</taxon>
        <taxon>Actinomycetes</taxon>
        <taxon>Mycobacteriales</taxon>
        <taxon>Mycobacteriaceae</taxon>
        <taxon>Mycobacterium</taxon>
    </lineage>
</organism>
<protein>
    <submittedName>
        <fullName evidence="1">Uncharacterized protein</fullName>
    </submittedName>
</protein>
<dbReference type="EMBL" id="LQOX01000133">
    <property type="protein sequence ID" value="ORV62521.1"/>
    <property type="molecule type" value="Genomic_DNA"/>
</dbReference>
<gene>
    <name evidence="1" type="ORF">AWC07_01540</name>
</gene>
<keyword evidence="2" id="KW-1185">Reference proteome</keyword>
<dbReference type="STRING" id="1777.AWC07_01540"/>
<comment type="caution">
    <text evidence="1">The sequence shown here is derived from an EMBL/GenBank/DDBJ whole genome shotgun (WGS) entry which is preliminary data.</text>
</comment>
<accession>A0A1X1V0J6</accession>
<dbReference type="Proteomes" id="UP000193738">
    <property type="component" value="Unassembled WGS sequence"/>
</dbReference>
<evidence type="ECO:0000313" key="1">
    <source>
        <dbReference type="EMBL" id="ORV62521.1"/>
    </source>
</evidence>
<reference evidence="1 2" key="1">
    <citation type="submission" date="2016-01" db="EMBL/GenBank/DDBJ databases">
        <title>The new phylogeny of the genus Mycobacterium.</title>
        <authorList>
            <person name="Tarcisio F."/>
            <person name="Conor M."/>
            <person name="Antonella G."/>
            <person name="Elisabetta G."/>
            <person name="Giulia F.S."/>
            <person name="Sara T."/>
            <person name="Anna F."/>
            <person name="Clotilde B."/>
            <person name="Roberto B."/>
            <person name="Veronica D.S."/>
            <person name="Fabio R."/>
            <person name="Monica P."/>
            <person name="Olivier J."/>
            <person name="Enrico T."/>
            <person name="Nicola S."/>
        </authorList>
    </citation>
    <scope>NUCLEOTIDE SEQUENCE [LARGE SCALE GENOMIC DNA]</scope>
    <source>
        <strain evidence="1 2">DSM 43505</strain>
    </source>
</reference>
<evidence type="ECO:0000313" key="2">
    <source>
        <dbReference type="Proteomes" id="UP000193738"/>
    </source>
</evidence>
<dbReference type="AlphaFoldDB" id="A0A1X1V0J6"/>
<sequence>MIWGRFSALTLVQPAGQTPAEMRVALRYDEFAVWCVLTTDLRRVRNRRSTTASPADEPKTGYLFR</sequence>
<name>A0A1X1V0J6_MYCGS</name>
<proteinExistence type="predicted"/>